<dbReference type="EMBL" id="CP003642">
    <property type="protein sequence ID" value="AFZ26232.1"/>
    <property type="molecule type" value="Genomic_DNA"/>
</dbReference>
<dbReference type="InterPro" id="IPR003018">
    <property type="entry name" value="GAF"/>
</dbReference>
<dbReference type="InterPro" id="IPR029016">
    <property type="entry name" value="GAF-like_dom_sf"/>
</dbReference>
<dbReference type="GO" id="GO:0006935">
    <property type="term" value="P:chemotaxis"/>
    <property type="evidence" value="ECO:0007669"/>
    <property type="project" value="UniProtKB-KW"/>
</dbReference>
<keyword evidence="2" id="KW-1003">Cell membrane</keyword>
<reference evidence="14 15" key="1">
    <citation type="submission" date="2012-06" db="EMBL/GenBank/DDBJ databases">
        <title>Finished chromosome of genome of Cylindrospermum stagnale PCC 7417.</title>
        <authorList>
            <consortium name="US DOE Joint Genome Institute"/>
            <person name="Gugger M."/>
            <person name="Coursin T."/>
            <person name="Rippka R."/>
            <person name="Tandeau De Marsac N."/>
            <person name="Huntemann M."/>
            <person name="Wei C.-L."/>
            <person name="Han J."/>
            <person name="Detter J.C."/>
            <person name="Han C."/>
            <person name="Tapia R."/>
            <person name="Chen A."/>
            <person name="Kyrpides N."/>
            <person name="Mavromatis K."/>
            <person name="Markowitz V."/>
            <person name="Szeto E."/>
            <person name="Ivanova N."/>
            <person name="Pagani I."/>
            <person name="Pati A."/>
            <person name="Goodwin L."/>
            <person name="Nordberg H.P."/>
            <person name="Cantor M.N."/>
            <person name="Hua S.X."/>
            <person name="Woyke T."/>
            <person name="Kerfeld C.A."/>
        </authorList>
    </citation>
    <scope>NUCLEOTIDE SEQUENCE [LARGE SCALE GENOMIC DNA]</scope>
    <source>
        <strain evidence="14 15">PCC 7417</strain>
    </source>
</reference>
<keyword evidence="3" id="KW-0145">Chemotaxis</keyword>
<dbReference type="Proteomes" id="UP000010475">
    <property type="component" value="Chromosome"/>
</dbReference>
<evidence type="ECO:0000256" key="5">
    <source>
        <dbReference type="ARBA" id="ARBA00022989"/>
    </source>
</evidence>
<evidence type="ECO:0000313" key="15">
    <source>
        <dbReference type="Proteomes" id="UP000010475"/>
    </source>
</evidence>
<dbReference type="AlphaFoldDB" id="K9X3F1"/>
<dbReference type="InterPro" id="IPR003660">
    <property type="entry name" value="HAMP_dom"/>
</dbReference>
<keyword evidence="15" id="KW-1185">Reference proteome</keyword>
<evidence type="ECO:0000259" key="13">
    <source>
        <dbReference type="PROSITE" id="PS50885"/>
    </source>
</evidence>
<dbReference type="PROSITE" id="PS50111">
    <property type="entry name" value="CHEMOTAXIS_TRANSDUC_2"/>
    <property type="match status" value="1"/>
</dbReference>
<dbReference type="Pfam" id="PF02743">
    <property type="entry name" value="dCache_1"/>
    <property type="match status" value="1"/>
</dbReference>
<dbReference type="PANTHER" id="PTHR32089">
    <property type="entry name" value="METHYL-ACCEPTING CHEMOTAXIS PROTEIN MCPB"/>
    <property type="match status" value="1"/>
</dbReference>
<dbReference type="Gene3D" id="3.30.450.20">
    <property type="entry name" value="PAS domain"/>
    <property type="match status" value="1"/>
</dbReference>
<feature type="domain" description="HAMP" evidence="13">
    <location>
        <begin position="364"/>
        <end position="416"/>
    </location>
</feature>
<keyword evidence="4 10" id="KW-0812">Transmembrane</keyword>
<dbReference type="PROSITE" id="PS50885">
    <property type="entry name" value="HAMP"/>
    <property type="match status" value="2"/>
</dbReference>
<dbReference type="SUPFAM" id="SSF58104">
    <property type="entry name" value="Methyl-accepting chemotaxis protein (MCP) signaling domain"/>
    <property type="match status" value="1"/>
</dbReference>
<evidence type="ECO:0000256" key="1">
    <source>
        <dbReference type="ARBA" id="ARBA00004651"/>
    </source>
</evidence>
<dbReference type="Gene3D" id="1.10.287.950">
    <property type="entry name" value="Methyl-accepting chemotaxis protein"/>
    <property type="match status" value="1"/>
</dbReference>
<comment type="similarity">
    <text evidence="8">Belongs to the methyl-accepting chemotaxis (MCP) protein family.</text>
</comment>
<dbReference type="InterPro" id="IPR004089">
    <property type="entry name" value="MCPsignal_dom"/>
</dbReference>
<feature type="transmembrane region" description="Helical" evidence="10">
    <location>
        <begin position="340"/>
        <end position="363"/>
    </location>
</feature>
<feature type="domain" description="Phytochrome chromophore attachment site" evidence="11">
    <location>
        <begin position="440"/>
        <end position="588"/>
    </location>
</feature>
<keyword evidence="5 10" id="KW-1133">Transmembrane helix</keyword>
<evidence type="ECO:0000313" key="14">
    <source>
        <dbReference type="EMBL" id="AFZ26232.1"/>
    </source>
</evidence>
<dbReference type="GO" id="GO:0005886">
    <property type="term" value="C:plasma membrane"/>
    <property type="evidence" value="ECO:0007669"/>
    <property type="project" value="UniProtKB-SubCell"/>
</dbReference>
<keyword evidence="6 10" id="KW-0472">Membrane</keyword>
<evidence type="ECO:0000256" key="8">
    <source>
        <dbReference type="ARBA" id="ARBA00029447"/>
    </source>
</evidence>
<name>K9X3F1_9NOST</name>
<dbReference type="SUPFAM" id="SSF55781">
    <property type="entry name" value="GAF domain-like"/>
    <property type="match status" value="1"/>
</dbReference>
<dbReference type="GO" id="GO:0007165">
    <property type="term" value="P:signal transduction"/>
    <property type="evidence" value="ECO:0007669"/>
    <property type="project" value="UniProtKB-KW"/>
</dbReference>
<evidence type="ECO:0000259" key="12">
    <source>
        <dbReference type="PROSITE" id="PS50111"/>
    </source>
</evidence>
<dbReference type="Pfam" id="PF00672">
    <property type="entry name" value="HAMP"/>
    <property type="match status" value="1"/>
</dbReference>
<dbReference type="eggNOG" id="COG4191">
    <property type="taxonomic scope" value="Bacteria"/>
</dbReference>
<dbReference type="SUPFAM" id="SSF103190">
    <property type="entry name" value="Sensory domain-like"/>
    <property type="match status" value="1"/>
</dbReference>
<dbReference type="HOGENOM" id="CLU_000445_50_2_3"/>
<dbReference type="SMART" id="SM00304">
    <property type="entry name" value="HAMP"/>
    <property type="match status" value="2"/>
</dbReference>
<dbReference type="PANTHER" id="PTHR32089:SF114">
    <property type="entry name" value="METHYL-ACCEPTING CHEMOTAXIS PROTEIN MCPB"/>
    <property type="match status" value="1"/>
</dbReference>
<dbReference type="FunFam" id="1.10.287.950:FF:000001">
    <property type="entry name" value="Methyl-accepting chemotaxis sensory transducer"/>
    <property type="match status" value="1"/>
</dbReference>
<feature type="domain" description="HAMP" evidence="13">
    <location>
        <begin position="621"/>
        <end position="672"/>
    </location>
</feature>
<feature type="domain" description="Methyl-accepting transducer" evidence="12">
    <location>
        <begin position="677"/>
        <end position="913"/>
    </location>
</feature>
<dbReference type="PATRIC" id="fig|56107.3.peg.4529"/>
<dbReference type="SMART" id="SM00283">
    <property type="entry name" value="MA"/>
    <property type="match status" value="1"/>
</dbReference>
<dbReference type="KEGG" id="csg:Cylst_4127"/>
<dbReference type="CDD" id="cd11386">
    <property type="entry name" value="MCP_signal"/>
    <property type="match status" value="1"/>
</dbReference>
<evidence type="ECO:0000256" key="4">
    <source>
        <dbReference type="ARBA" id="ARBA00022692"/>
    </source>
</evidence>
<organism evidence="14 15">
    <name type="scientific">Cylindrospermum stagnale PCC 7417</name>
    <dbReference type="NCBI Taxonomy" id="56107"/>
    <lineage>
        <taxon>Bacteria</taxon>
        <taxon>Bacillati</taxon>
        <taxon>Cyanobacteriota</taxon>
        <taxon>Cyanophyceae</taxon>
        <taxon>Nostocales</taxon>
        <taxon>Nostocaceae</taxon>
        <taxon>Cylindrospermum</taxon>
    </lineage>
</organism>
<comment type="subcellular location">
    <subcellularLocation>
        <location evidence="1">Cell membrane</location>
        <topology evidence="1">Multi-pass membrane protein</topology>
    </subcellularLocation>
</comment>
<dbReference type="Pfam" id="PF01590">
    <property type="entry name" value="GAF"/>
    <property type="match status" value="1"/>
</dbReference>
<dbReference type="CDD" id="cd12914">
    <property type="entry name" value="PDC1_DGC_like"/>
    <property type="match status" value="1"/>
</dbReference>
<dbReference type="CDD" id="cd06225">
    <property type="entry name" value="HAMP"/>
    <property type="match status" value="2"/>
</dbReference>
<evidence type="ECO:0000256" key="3">
    <source>
        <dbReference type="ARBA" id="ARBA00022500"/>
    </source>
</evidence>
<accession>K9X3F1</accession>
<dbReference type="Pfam" id="PF00015">
    <property type="entry name" value="MCPsignal"/>
    <property type="match status" value="1"/>
</dbReference>
<protein>
    <submittedName>
        <fullName evidence="14">Methyl-accepting chemotaxis protein</fullName>
    </submittedName>
</protein>
<dbReference type="PROSITE" id="PS50046">
    <property type="entry name" value="PHYTOCHROME_2"/>
    <property type="match status" value="1"/>
</dbReference>
<dbReference type="InterPro" id="IPR029151">
    <property type="entry name" value="Sensor-like_sf"/>
</dbReference>
<dbReference type="STRING" id="56107.Cylst_4127"/>
<dbReference type="eggNOG" id="COG2203">
    <property type="taxonomic scope" value="Bacteria"/>
</dbReference>
<dbReference type="RefSeq" id="WP_015209474.1">
    <property type="nucleotide sequence ID" value="NC_019757.1"/>
</dbReference>
<dbReference type="Gene3D" id="3.30.450.40">
    <property type="match status" value="1"/>
</dbReference>
<proteinExistence type="inferred from homology"/>
<evidence type="ECO:0000256" key="6">
    <source>
        <dbReference type="ARBA" id="ARBA00023136"/>
    </source>
</evidence>
<evidence type="ECO:0000256" key="2">
    <source>
        <dbReference type="ARBA" id="ARBA00022475"/>
    </source>
</evidence>
<dbReference type="SUPFAM" id="SSF158472">
    <property type="entry name" value="HAMP domain-like"/>
    <property type="match status" value="1"/>
</dbReference>
<dbReference type="SMART" id="SM00065">
    <property type="entry name" value="GAF"/>
    <property type="match status" value="1"/>
</dbReference>
<evidence type="ECO:0000256" key="10">
    <source>
        <dbReference type="SAM" id="Phobius"/>
    </source>
</evidence>
<gene>
    <name evidence="14" type="ORF">Cylst_4127</name>
</gene>
<dbReference type="eggNOG" id="COG0840">
    <property type="taxonomic scope" value="Bacteria"/>
</dbReference>
<dbReference type="Gene3D" id="6.10.340.10">
    <property type="match status" value="1"/>
</dbReference>
<dbReference type="InterPro" id="IPR016132">
    <property type="entry name" value="Phyto_chromo_attachment"/>
</dbReference>
<feature type="transmembrane region" description="Helical" evidence="10">
    <location>
        <begin position="62"/>
        <end position="85"/>
    </location>
</feature>
<evidence type="ECO:0000259" key="11">
    <source>
        <dbReference type="PROSITE" id="PS50046"/>
    </source>
</evidence>
<keyword evidence="7 9" id="KW-0807">Transducer</keyword>
<evidence type="ECO:0000256" key="7">
    <source>
        <dbReference type="ARBA" id="ARBA00023224"/>
    </source>
</evidence>
<dbReference type="OrthoDB" id="419276at2"/>
<dbReference type="InterPro" id="IPR033479">
    <property type="entry name" value="dCache_1"/>
</dbReference>
<evidence type="ECO:0000256" key="9">
    <source>
        <dbReference type="PROSITE-ProRule" id="PRU00284"/>
    </source>
</evidence>
<sequence length="950" mass="102885">MFNRTDIAKSSDAQNQKSVISAEKVTDNKVQVPVQPATKTARNFRLHDAVNGLQQLSLGKKATILAIAFGTIPALGIGAFAYSFANKSMTRQITQTSETQAINLADNVNRFMFERYGDIQVLANLPLLTNSKVSASATTLEKQAVLNSFVAAYKTYNSVAVFDLEGRAILQSTGEPLGKDKDRSYFQDVLSQNAAVISQPETSKSTGAVNIYIAAPVKDAVTGKTIAVVRARLPVQSIAEVMKNYVANGNEYHLLDASGKVFLSPRQDFLGKEAKAVYPSLANLLSANKVETFKAVPKNNQNPELVSYVPSRTLEGLPELNWQVLLSTDKAIVYGTQRQLLWLIAIGTALTAMIVGAIANWLAKGALKPVLQATAALTKLRQGELNTRLEIAPKDELGQLSANINEIGDKLETLAREQGIDTQWTKLLAHITLAIRRNFQTEDIYQTVVKEVCQALKTDRVIIYQLNPDTSSGIVIAESVTGDWPQMLGVDIDEPGFGGGLRLSVGDRYIETYKDGRVQAIANIHQEPSLNNTDSYSQILDKFAIKSNLTAPIITQGQLVGLLIAHHCESPRVWQQLEIDLFAQIAIQIGYAQEQAQLLAEVERARAIFSTDAQGSGQQKETLHLQLLELLSNVESAAKGDLTVRADVSSGEIGTVADFFNSIVESLRDIVTQVKHAAIQVNDAIGSNEGAIRQLAEEALTQASEINRTLDAVDQMTNSLQAVAQSAELAAIIANHAAHNATKSGQAMDLTVQNILSLRETVGETAKKVRRLGESSQQISRVVSLINQIAMQTNLLAINAGIEAARAGEEGQGFAVVAEEVGELAARSAAATQEIEEIVENIQRETSEVVQAMEVGTIQVIEGTRIVEDAKQSLNQILDVSRQIDSLVHSISTATASQVQISQTVSQLMKDIAAVSQRTSDSSRQVSQSLQQTVEISQELQETVGTFKVN</sequence>